<proteinExistence type="predicted"/>
<gene>
    <name evidence="1" type="ordered locus">Nwi_1926</name>
</gene>
<dbReference type="HOGENOM" id="CLU_158569_3_1_5"/>
<organism evidence="1 2">
    <name type="scientific">Nitrobacter winogradskyi (strain ATCC 25391 / DSM 10237 / CIP 104748 / NCIMB 11846 / Nb-255)</name>
    <dbReference type="NCBI Taxonomy" id="323098"/>
    <lineage>
        <taxon>Bacteria</taxon>
        <taxon>Pseudomonadati</taxon>
        <taxon>Pseudomonadota</taxon>
        <taxon>Alphaproteobacteria</taxon>
        <taxon>Hyphomicrobiales</taxon>
        <taxon>Nitrobacteraceae</taxon>
        <taxon>Nitrobacter</taxon>
    </lineage>
</organism>
<sequence>MRVKQKRAIRRMRRRHQRAWLVLDQVDGRSRSECEVMDISSDGARLVIASSLSVPKRFGVALVPNATPKECERVWRNGEMMGIRFTEQG</sequence>
<evidence type="ECO:0000313" key="2">
    <source>
        <dbReference type="Proteomes" id="UP000002531"/>
    </source>
</evidence>
<name>Q3SRA5_NITWN</name>
<reference evidence="1 2" key="1">
    <citation type="journal article" date="2006" name="Appl. Environ. Microbiol.">
        <title>Genome sequence of the chemolithoautotrophic nitrite-oxidizing bacterium Nitrobacter winogradskyi Nb-255.</title>
        <authorList>
            <person name="Starkenburg S.R."/>
            <person name="Chain P.S."/>
            <person name="Sayavedra-Soto L.A."/>
            <person name="Hauser L."/>
            <person name="Land M.L."/>
            <person name="Larimer F.W."/>
            <person name="Malfatti S.A."/>
            <person name="Klotz M.G."/>
            <person name="Bottomley P.J."/>
            <person name="Arp D.J."/>
            <person name="Hickey W.J."/>
        </authorList>
    </citation>
    <scope>NUCLEOTIDE SEQUENCE [LARGE SCALE GENOMIC DNA]</scope>
    <source>
        <strain evidence="2">ATCC 25391 / DSM 10237 / CIP 104748 / NCIMB 11846 / Nb-255</strain>
    </source>
</reference>
<protein>
    <recommendedName>
        <fullName evidence="3">PilZ domain-containing protein</fullName>
    </recommendedName>
</protein>
<evidence type="ECO:0000313" key="1">
    <source>
        <dbReference type="EMBL" id="ABA05186.1"/>
    </source>
</evidence>
<dbReference type="Proteomes" id="UP000002531">
    <property type="component" value="Chromosome"/>
</dbReference>
<dbReference type="KEGG" id="nwi:Nwi_1926"/>
<accession>Q3SRA5</accession>
<dbReference type="AlphaFoldDB" id="Q3SRA5"/>
<dbReference type="OrthoDB" id="8479831at2"/>
<keyword evidence="2" id="KW-1185">Reference proteome</keyword>
<dbReference type="SUPFAM" id="SSF141371">
    <property type="entry name" value="PilZ domain-like"/>
    <property type="match status" value="1"/>
</dbReference>
<evidence type="ECO:0008006" key="3">
    <source>
        <dbReference type="Google" id="ProtNLM"/>
    </source>
</evidence>
<dbReference type="STRING" id="323098.Nwi_1926"/>
<dbReference type="eggNOG" id="ENOG50316CX">
    <property type="taxonomic scope" value="Bacteria"/>
</dbReference>
<dbReference type="EMBL" id="CP000115">
    <property type="protein sequence ID" value="ABA05186.1"/>
    <property type="molecule type" value="Genomic_DNA"/>
</dbReference>